<evidence type="ECO:0000256" key="7">
    <source>
        <dbReference type="ARBA" id="ARBA00023242"/>
    </source>
</evidence>
<dbReference type="GO" id="GO:0007346">
    <property type="term" value="P:regulation of mitotic cell cycle"/>
    <property type="evidence" value="ECO:0007669"/>
    <property type="project" value="TreeGrafter"/>
</dbReference>
<evidence type="ECO:0000256" key="10">
    <source>
        <dbReference type="ARBA" id="ARBA00032585"/>
    </source>
</evidence>
<dbReference type="EMBL" id="UZAH01000818">
    <property type="protein sequence ID" value="VDO19281.1"/>
    <property type="molecule type" value="Genomic_DNA"/>
</dbReference>
<proteinExistence type="inferred from homology"/>
<dbReference type="GO" id="GO:0048471">
    <property type="term" value="C:perinuclear region of cytoplasm"/>
    <property type="evidence" value="ECO:0007669"/>
    <property type="project" value="UniProtKB-SubCell"/>
</dbReference>
<dbReference type="PANTHER" id="PTHR12955">
    <property type="entry name" value="SARCOMA ANTIGEN NY-SAR-95-RELATED"/>
    <property type="match status" value="1"/>
</dbReference>
<evidence type="ECO:0000256" key="2">
    <source>
        <dbReference type="ARBA" id="ARBA00004556"/>
    </source>
</evidence>
<name>A0A3P7TE83_HELPZ</name>
<evidence type="ECO:0000256" key="1">
    <source>
        <dbReference type="ARBA" id="ARBA00004123"/>
    </source>
</evidence>
<sequence>MLHRREAHAELERLGLLSRSTAEGAFLIPRSMPRISRHICHLLADLTGSLMVFSPSATYPTARLVWATPVPKGRWSTFPRTRHASKVTPSAVNSRPSVCLSSYLLQGRNVMLEINVAKGDAEPGAPSVKKTAHTLISHGGHIYIHANDISPHKLLDSQDTRETMKLKRATNARVADFTSLIKETTLRLPNDSEKSYDTQADVLCVQPRRLLLRITRYWPIRSDQSLIYNMSKRFDAFFATIRQPLLTALDADKCKQRACTAANISALCLLSCTNGTPAWKAYGEQPANLRVERRRRYVGCRHLIAKCPKSLGALRRVDRETDVQPRHTTDGVLPADLATFSASIFLRWHVWSVDHGAEPVVEFAADADAGSFGAMKHIRNLLAYRSLPAHTPVESLTSWLW</sequence>
<keyword evidence="7" id="KW-0539">Nucleus</keyword>
<protein>
    <recommendedName>
        <fullName evidence="3">Protein asunder</fullName>
    </recommendedName>
    <alternativeName>
        <fullName evidence="10">Cell cycle regulator Mat89Bb</fullName>
    </alternativeName>
    <alternativeName>
        <fullName evidence="9">Set apart in position or space protein</fullName>
    </alternativeName>
</protein>
<dbReference type="InterPro" id="IPR019355">
    <property type="entry name" value="Cell_cycle_regulator_Mat89Bb"/>
</dbReference>
<comment type="subunit">
    <text evidence="12">Belongs to the multiprotein complex Integrator, at least composed of IntS1, IntS2, IntS3, IntS4, omd/IntS5, IntS6, defl/IntS7, IntS8, IntS9, IntS10, IntS11, IntS12, asun/IntS13, IntS14 and IntS15. The core complex associates with protein phosphatase 2A subunits mts/PP2A and Pp2A-29B, to form the Integrator-PP2A (INTAC) complex.</text>
</comment>
<comment type="similarity">
    <text evidence="11">Belongs to the Integrator subunit 13 family.</text>
</comment>
<evidence type="ECO:0000256" key="8">
    <source>
        <dbReference type="ARBA" id="ARBA00023306"/>
    </source>
</evidence>
<dbReference type="OrthoDB" id="5844105at2759"/>
<evidence type="ECO:0000256" key="5">
    <source>
        <dbReference type="ARBA" id="ARBA00022618"/>
    </source>
</evidence>
<evidence type="ECO:0000313" key="13">
    <source>
        <dbReference type="EMBL" id="VDO19281.1"/>
    </source>
</evidence>
<keyword evidence="5" id="KW-0132">Cell division</keyword>
<evidence type="ECO:0000256" key="12">
    <source>
        <dbReference type="ARBA" id="ARBA00065185"/>
    </source>
</evidence>
<keyword evidence="4" id="KW-0963">Cytoplasm</keyword>
<dbReference type="PANTHER" id="PTHR12955:SF1">
    <property type="entry name" value="INTEGRATOR COMPLEX SUBUNIT 13"/>
    <property type="match status" value="1"/>
</dbReference>
<dbReference type="GO" id="GO:0032039">
    <property type="term" value="C:integrator complex"/>
    <property type="evidence" value="ECO:0007669"/>
    <property type="project" value="TreeGrafter"/>
</dbReference>
<gene>
    <name evidence="13" type="ORF">HPBE_LOCUS899</name>
</gene>
<dbReference type="Pfam" id="PF10221">
    <property type="entry name" value="Mat89Bb"/>
    <property type="match status" value="1"/>
</dbReference>
<evidence type="ECO:0000256" key="4">
    <source>
        <dbReference type="ARBA" id="ARBA00022490"/>
    </source>
</evidence>
<accession>A0A3P7TE83</accession>
<dbReference type="GO" id="GO:0051642">
    <property type="term" value="P:centrosome localization"/>
    <property type="evidence" value="ECO:0007669"/>
    <property type="project" value="TreeGrafter"/>
</dbReference>
<evidence type="ECO:0000256" key="3">
    <source>
        <dbReference type="ARBA" id="ARBA00020501"/>
    </source>
</evidence>
<evidence type="ECO:0000256" key="11">
    <source>
        <dbReference type="ARBA" id="ARBA00061603"/>
    </source>
</evidence>
<organism evidence="13">
    <name type="scientific">Heligmosomoides polygyrus</name>
    <name type="common">Parasitic roundworm</name>
    <dbReference type="NCBI Taxonomy" id="6339"/>
    <lineage>
        <taxon>Eukaryota</taxon>
        <taxon>Metazoa</taxon>
        <taxon>Ecdysozoa</taxon>
        <taxon>Nematoda</taxon>
        <taxon>Chromadorea</taxon>
        <taxon>Rhabditida</taxon>
        <taxon>Rhabditina</taxon>
        <taxon>Rhabditomorpha</taxon>
        <taxon>Strongyloidea</taxon>
        <taxon>Heligmosomidae</taxon>
        <taxon>Heligmosomoides</taxon>
    </lineage>
</organism>
<evidence type="ECO:0000256" key="6">
    <source>
        <dbReference type="ARBA" id="ARBA00022776"/>
    </source>
</evidence>
<keyword evidence="6" id="KW-0498">Mitosis</keyword>
<reference evidence="13" key="1">
    <citation type="submission" date="2018-11" db="EMBL/GenBank/DDBJ databases">
        <authorList>
            <consortium name="Pathogen Informatics"/>
        </authorList>
    </citation>
    <scope>NUCLEOTIDE SEQUENCE [LARGE SCALE GENOMIC DNA]</scope>
</reference>
<evidence type="ECO:0000256" key="9">
    <source>
        <dbReference type="ARBA" id="ARBA00030658"/>
    </source>
</evidence>
<dbReference type="GO" id="GO:0051301">
    <property type="term" value="P:cell division"/>
    <property type="evidence" value="ECO:0007669"/>
    <property type="project" value="UniProtKB-KW"/>
</dbReference>
<comment type="subcellular location">
    <subcellularLocation>
        <location evidence="2">Cytoplasm</location>
        <location evidence="2">Perinuclear region</location>
    </subcellularLocation>
    <subcellularLocation>
        <location evidence="1">Nucleus</location>
    </subcellularLocation>
</comment>
<keyword evidence="8" id="KW-0131">Cell cycle</keyword>
<dbReference type="AlphaFoldDB" id="A0A3P7TE83"/>